<dbReference type="InterPro" id="IPR036165">
    <property type="entry name" value="YefM-like_sf"/>
</dbReference>
<name>A0A6V8PKM2_9ACTN</name>
<comment type="caution">
    <text evidence="3">The sequence shown here is derived from an EMBL/GenBank/DDBJ whole genome shotgun (WGS) entry which is preliminary data.</text>
</comment>
<evidence type="ECO:0000313" key="3">
    <source>
        <dbReference type="EMBL" id="GFP32807.1"/>
    </source>
</evidence>
<dbReference type="AlphaFoldDB" id="A0A6V8PKM2"/>
<dbReference type="InterPro" id="IPR006442">
    <property type="entry name" value="Antitoxin_Phd/YefM"/>
</dbReference>
<gene>
    <name evidence="3" type="ORF">HKBW3S42_01115</name>
</gene>
<reference evidence="3 4" key="1">
    <citation type="journal article" date="2020" name="Front. Microbiol.">
        <title>Single-cell genomics of novel Actinobacteria with the Wood-Ljungdahl pathway discovered in a serpentinizing system.</title>
        <authorList>
            <person name="Merino N."/>
            <person name="Kawai M."/>
            <person name="Boyd E.S."/>
            <person name="Colman D.R."/>
            <person name="McGlynn S.E."/>
            <person name="Nealson K.H."/>
            <person name="Kurokawa K."/>
            <person name="Hongoh Y."/>
        </authorList>
    </citation>
    <scope>NUCLEOTIDE SEQUENCE [LARGE SCALE GENOMIC DNA]</scope>
    <source>
        <strain evidence="3 4">S42</strain>
    </source>
</reference>
<dbReference type="SUPFAM" id="SSF143120">
    <property type="entry name" value="YefM-like"/>
    <property type="match status" value="1"/>
</dbReference>
<proteinExistence type="inferred from homology"/>
<comment type="function">
    <text evidence="2">Antitoxin component of a type II toxin-antitoxin (TA) system.</text>
</comment>
<dbReference type="EMBL" id="BLSA01000158">
    <property type="protein sequence ID" value="GFP32807.1"/>
    <property type="molecule type" value="Genomic_DNA"/>
</dbReference>
<evidence type="ECO:0000256" key="2">
    <source>
        <dbReference type="RuleBase" id="RU362080"/>
    </source>
</evidence>
<accession>A0A6V8PKM2</accession>
<evidence type="ECO:0000313" key="4">
    <source>
        <dbReference type="Proteomes" id="UP000568877"/>
    </source>
</evidence>
<organism evidence="3 4">
    <name type="scientific">Candidatus Hakubella thermalkaliphila</name>
    <dbReference type="NCBI Taxonomy" id="2754717"/>
    <lineage>
        <taxon>Bacteria</taxon>
        <taxon>Bacillati</taxon>
        <taxon>Actinomycetota</taxon>
        <taxon>Actinomycetota incertae sedis</taxon>
        <taxon>Candidatus Hakubellales</taxon>
        <taxon>Candidatus Hakubellaceae</taxon>
        <taxon>Candidatus Hakubella</taxon>
    </lineage>
</organism>
<protein>
    <recommendedName>
        <fullName evidence="2">Antitoxin</fullName>
    </recommendedName>
</protein>
<comment type="similarity">
    <text evidence="1 2">Belongs to the phD/YefM antitoxin family.</text>
</comment>
<dbReference type="Gene3D" id="3.40.1620.10">
    <property type="entry name" value="YefM-like domain"/>
    <property type="match status" value="1"/>
</dbReference>
<dbReference type="Pfam" id="PF02604">
    <property type="entry name" value="PhdYeFM_antitox"/>
    <property type="match status" value="1"/>
</dbReference>
<evidence type="ECO:0000256" key="1">
    <source>
        <dbReference type="ARBA" id="ARBA00009981"/>
    </source>
</evidence>
<dbReference type="NCBIfam" id="TIGR01552">
    <property type="entry name" value="phd_fam"/>
    <property type="match status" value="1"/>
</dbReference>
<sequence length="103" mass="11994">MTKRISAREARNRFADLAGSVHYSREPVIVERKGRPFVAVISVEDLEEFETFRRQQRQEHFAQLAREAGREAQKQGLSLEEEAIVAKGKKVREEVFKEMYGQQ</sequence>
<dbReference type="Proteomes" id="UP000568877">
    <property type="component" value="Unassembled WGS sequence"/>
</dbReference>